<keyword evidence="4 6" id="KW-0067">ATP-binding</keyword>
<evidence type="ECO:0000256" key="1">
    <source>
        <dbReference type="ARBA" id="ARBA00005417"/>
    </source>
</evidence>
<feature type="domain" description="ABC transporter" evidence="5">
    <location>
        <begin position="4"/>
        <end position="234"/>
    </location>
</feature>
<dbReference type="RefSeq" id="WP_006125590.1">
    <property type="nucleotide sequence ID" value="NZ_CP098609.1"/>
</dbReference>
<evidence type="ECO:0000313" key="6">
    <source>
        <dbReference type="EMBL" id="USC48803.1"/>
    </source>
</evidence>
<dbReference type="InterPro" id="IPR003593">
    <property type="entry name" value="AAA+_ATPase"/>
</dbReference>
<dbReference type="Pfam" id="PF00005">
    <property type="entry name" value="ABC_tran"/>
    <property type="match status" value="1"/>
</dbReference>
<keyword evidence="2" id="KW-0813">Transport</keyword>
<dbReference type="PROSITE" id="PS50893">
    <property type="entry name" value="ABC_TRANSPORTER_2"/>
    <property type="match status" value="1"/>
</dbReference>
<dbReference type="PROSITE" id="PS00211">
    <property type="entry name" value="ABC_TRANSPORTER_1"/>
    <property type="match status" value="1"/>
</dbReference>
<dbReference type="InterPro" id="IPR027417">
    <property type="entry name" value="P-loop_NTPase"/>
</dbReference>
<comment type="similarity">
    <text evidence="1">Belongs to the ABC transporter superfamily.</text>
</comment>
<dbReference type="SMART" id="SM00382">
    <property type="entry name" value="AAA"/>
    <property type="match status" value="1"/>
</dbReference>
<keyword evidence="3" id="KW-0547">Nucleotide-binding</keyword>
<dbReference type="SUPFAM" id="SSF52540">
    <property type="entry name" value="P-loop containing nucleoside triphosphate hydrolases"/>
    <property type="match status" value="1"/>
</dbReference>
<dbReference type="Gene3D" id="3.40.50.300">
    <property type="entry name" value="P-loop containing nucleotide triphosphate hydrolases"/>
    <property type="match status" value="1"/>
</dbReference>
<dbReference type="PANTHER" id="PTHR43335:SF2">
    <property type="entry name" value="ABC TRANSPORTER, ATP-BINDING PROTEIN"/>
    <property type="match status" value="1"/>
</dbReference>
<protein>
    <submittedName>
        <fullName evidence="6">ATP-binding cassette domain-containing protein</fullName>
    </submittedName>
</protein>
<evidence type="ECO:0000313" key="7">
    <source>
        <dbReference type="Proteomes" id="UP001056079"/>
    </source>
</evidence>
<organism evidence="6 7">
    <name type="scientific">Streptomyces filamentosus</name>
    <name type="common">Streptomyces roseosporus</name>
    <dbReference type="NCBI Taxonomy" id="67294"/>
    <lineage>
        <taxon>Bacteria</taxon>
        <taxon>Bacillati</taxon>
        <taxon>Actinomycetota</taxon>
        <taxon>Actinomycetes</taxon>
        <taxon>Kitasatosporales</taxon>
        <taxon>Streptomycetaceae</taxon>
        <taxon>Streptomyces</taxon>
    </lineage>
</organism>
<name>A0ABY4UWS0_STRFL</name>
<proteinExistence type="inferred from homology"/>
<reference evidence="6" key="1">
    <citation type="submission" date="2021-08" db="EMBL/GenBank/DDBJ databases">
        <title>DNA methylation of m4C regulates biosynthesis of daptomycin in Streptomyces roseosporus L30.</title>
        <authorList>
            <person name="Fang J.-L."/>
        </authorList>
    </citation>
    <scope>NUCLEOTIDE SEQUENCE</scope>
    <source>
        <strain evidence="6">L30</strain>
    </source>
</reference>
<dbReference type="Proteomes" id="UP001056079">
    <property type="component" value="Chromosome"/>
</dbReference>
<sequence>MAVVEARELEQRRGTRKILHGVSFSVGAGVTGLLGPNGAGKTTLLETLTTLLPPSSGSLVVLGVDAGERRTRQEIRRRTGFLPQNFGYPSNFRVIDLVEYAAWSKGVPRGRISELAHEAIRDVDLAEVEKRPLRALSGGMLRRAGIASAIVHRPPLLILDEPTVGLDPQQRTQFRELVLSLSARTSVLLSTHLTEDISVVCESVLVLNEGRIAFDGSVRRLSELGHGEAAQAAAHGDRVTQTALERGYDKVVTSV</sequence>
<gene>
    <name evidence="6" type="ORF">K7395_19760</name>
</gene>
<keyword evidence="7" id="KW-1185">Reference proteome</keyword>
<dbReference type="InterPro" id="IPR017871">
    <property type="entry name" value="ABC_transporter-like_CS"/>
</dbReference>
<dbReference type="PANTHER" id="PTHR43335">
    <property type="entry name" value="ABC TRANSPORTER, ATP-BINDING PROTEIN"/>
    <property type="match status" value="1"/>
</dbReference>
<dbReference type="InterPro" id="IPR003439">
    <property type="entry name" value="ABC_transporter-like_ATP-bd"/>
</dbReference>
<evidence type="ECO:0000256" key="4">
    <source>
        <dbReference type="ARBA" id="ARBA00022840"/>
    </source>
</evidence>
<evidence type="ECO:0000256" key="2">
    <source>
        <dbReference type="ARBA" id="ARBA00022448"/>
    </source>
</evidence>
<dbReference type="GO" id="GO:0005524">
    <property type="term" value="F:ATP binding"/>
    <property type="evidence" value="ECO:0007669"/>
    <property type="project" value="UniProtKB-KW"/>
</dbReference>
<accession>A0ABY4UWS0</accession>
<evidence type="ECO:0000256" key="3">
    <source>
        <dbReference type="ARBA" id="ARBA00022741"/>
    </source>
</evidence>
<dbReference type="EMBL" id="CP098609">
    <property type="protein sequence ID" value="USC48803.1"/>
    <property type="molecule type" value="Genomic_DNA"/>
</dbReference>
<evidence type="ECO:0000259" key="5">
    <source>
        <dbReference type="PROSITE" id="PS50893"/>
    </source>
</evidence>